<evidence type="ECO:0000313" key="1">
    <source>
        <dbReference type="EMBL" id="GES97216.1"/>
    </source>
</evidence>
<reference evidence="1" key="1">
    <citation type="submission" date="2019-10" db="EMBL/GenBank/DDBJ databases">
        <title>Conservation and host-specific expression of non-tandemly repeated heterogenous ribosome RNA gene in arbuscular mycorrhizal fungi.</title>
        <authorList>
            <person name="Maeda T."/>
            <person name="Kobayashi Y."/>
            <person name="Nakagawa T."/>
            <person name="Ezawa T."/>
            <person name="Yamaguchi K."/>
            <person name="Bino T."/>
            <person name="Nishimoto Y."/>
            <person name="Shigenobu S."/>
            <person name="Kawaguchi M."/>
        </authorList>
    </citation>
    <scope>NUCLEOTIDE SEQUENCE</scope>
    <source>
        <strain evidence="1">HR1</strain>
    </source>
</reference>
<dbReference type="AlphaFoldDB" id="A0A8H3M432"/>
<protein>
    <submittedName>
        <fullName evidence="1">Uncharacterized protein</fullName>
    </submittedName>
</protein>
<proteinExistence type="predicted"/>
<accession>A0A8H3M432</accession>
<dbReference type="OrthoDB" id="2439050at2759"/>
<name>A0A8H3M432_9GLOM</name>
<gene>
    <name evidence="1" type="ORF">RCL2_002380400</name>
</gene>
<comment type="caution">
    <text evidence="1">The sequence shown here is derived from an EMBL/GenBank/DDBJ whole genome shotgun (WGS) entry which is preliminary data.</text>
</comment>
<evidence type="ECO:0000313" key="2">
    <source>
        <dbReference type="Proteomes" id="UP000615446"/>
    </source>
</evidence>
<dbReference type="Proteomes" id="UP000615446">
    <property type="component" value="Unassembled WGS sequence"/>
</dbReference>
<dbReference type="EMBL" id="BLAL01000257">
    <property type="protein sequence ID" value="GES97216.1"/>
    <property type="molecule type" value="Genomic_DNA"/>
</dbReference>
<sequence>MGIICVFDVELIKKCSMSLRQNVGTFEATVVYCMKNLGVRELAKIVVTVDSTTRKLINNGQLGEIAERTRNFSGSISLLFMRNLLDTYEEYLKMNL</sequence>
<organism evidence="1 2">
    <name type="scientific">Rhizophagus clarus</name>
    <dbReference type="NCBI Taxonomy" id="94130"/>
    <lineage>
        <taxon>Eukaryota</taxon>
        <taxon>Fungi</taxon>
        <taxon>Fungi incertae sedis</taxon>
        <taxon>Mucoromycota</taxon>
        <taxon>Glomeromycotina</taxon>
        <taxon>Glomeromycetes</taxon>
        <taxon>Glomerales</taxon>
        <taxon>Glomeraceae</taxon>
        <taxon>Rhizophagus</taxon>
    </lineage>
</organism>